<proteinExistence type="predicted"/>
<feature type="transmembrane region" description="Helical" evidence="1">
    <location>
        <begin position="219"/>
        <end position="237"/>
    </location>
</feature>
<dbReference type="EMBL" id="PDGH01000146">
    <property type="protein sequence ID" value="POB41984.1"/>
    <property type="molecule type" value="Genomic_DNA"/>
</dbReference>
<feature type="transmembrane region" description="Helical" evidence="1">
    <location>
        <begin position="150"/>
        <end position="173"/>
    </location>
</feature>
<dbReference type="Proteomes" id="UP000263418">
    <property type="component" value="Chromosome 1"/>
</dbReference>
<evidence type="ECO:0000256" key="1">
    <source>
        <dbReference type="SAM" id="Phobius"/>
    </source>
</evidence>
<dbReference type="EMBL" id="CP019290">
    <property type="protein sequence ID" value="AXX60383.1"/>
    <property type="molecule type" value="Genomic_DNA"/>
</dbReference>
<name>A0A087I685_VIBVL</name>
<evidence type="ECO:0000313" key="7">
    <source>
        <dbReference type="Proteomes" id="UP000263418"/>
    </source>
</evidence>
<sequence>MIFSILQFTITSLLAVVCAKAISMSAGDIPVLALVIPALWILPQGGIAGLVLLAAMTVYGLTLPMQPIALSVCVWILFPLLMVVFSKKSSLGVLLTAGMIVLALMVGIMVTQMAGKLTGSPWVTVVQVLSVTVIWWAANHWRPSSKHSWWPLLLLIPLWMAGLPYAVLVALSITGIMACMESLNSLKTFSWNKLLCWTLPTVGFAALVVTPNVDVPNSVFVVWICLLGTAWMTDYILNAEEEMKEQD</sequence>
<dbReference type="EMBL" id="DACRBY010000044">
    <property type="protein sequence ID" value="HAS8542600.1"/>
    <property type="molecule type" value="Genomic_DNA"/>
</dbReference>
<dbReference type="Proteomes" id="UP000863257">
    <property type="component" value="Unassembled WGS sequence"/>
</dbReference>
<keyword evidence="1" id="KW-1133">Transmembrane helix</keyword>
<reference evidence="4" key="5">
    <citation type="submission" date="2021-03" db="EMBL/GenBank/DDBJ databases">
        <title>Study of the foodborne Vibrio vulnificus isolates from China.</title>
        <authorList>
            <person name="Zheng Z."/>
            <person name="Ye L."/>
        </authorList>
    </citation>
    <scope>NUCLEOTIDE SEQUENCE</scope>
    <source>
        <strain evidence="4">Vv1582</strain>
    </source>
</reference>
<feature type="transmembrane region" description="Helical" evidence="1">
    <location>
        <begin position="122"/>
        <end position="138"/>
    </location>
</feature>
<dbReference type="Proteomes" id="UP000664056">
    <property type="component" value="Unassembled WGS sequence"/>
</dbReference>
<accession>A0A087I685</accession>
<evidence type="ECO:0000313" key="6">
    <source>
        <dbReference type="Proteomes" id="UP000237466"/>
    </source>
</evidence>
<feature type="transmembrane region" description="Helical" evidence="1">
    <location>
        <begin position="29"/>
        <end position="55"/>
    </location>
</feature>
<dbReference type="AlphaFoldDB" id="A0A087I685"/>
<evidence type="ECO:0008006" key="8">
    <source>
        <dbReference type="Google" id="ProtNLM"/>
    </source>
</evidence>
<gene>
    <name evidence="5" type="ORF">CRN52_23665</name>
    <name evidence="2" type="ORF">FORC53_2044</name>
    <name evidence="3" type="ORF">I7730_22680</name>
    <name evidence="4" type="ORF">J0J18_11120</name>
</gene>
<reference evidence="3" key="3">
    <citation type="journal article" date="2018" name="Genome Biol.">
        <title>SKESA: strategic k-mer extension for scrupulous assemblies.</title>
        <authorList>
            <person name="Souvorov A."/>
            <person name="Agarwala R."/>
            <person name="Lipman D.J."/>
        </authorList>
    </citation>
    <scope>NUCLEOTIDE SEQUENCE</scope>
    <source>
        <strain evidence="3">BCW_3452</strain>
    </source>
</reference>
<feature type="transmembrane region" description="Helical" evidence="1">
    <location>
        <begin position="194"/>
        <end position="213"/>
    </location>
</feature>
<dbReference type="RefSeq" id="WP_011080945.1">
    <property type="nucleotide sequence ID" value="NZ_AP026552.1"/>
</dbReference>
<evidence type="ECO:0000313" key="2">
    <source>
        <dbReference type="EMBL" id="AXX60383.1"/>
    </source>
</evidence>
<keyword evidence="1" id="KW-0472">Membrane</keyword>
<organism evidence="5 6">
    <name type="scientific">Vibrio vulnificus</name>
    <dbReference type="NCBI Taxonomy" id="672"/>
    <lineage>
        <taxon>Bacteria</taxon>
        <taxon>Pseudomonadati</taxon>
        <taxon>Pseudomonadota</taxon>
        <taxon>Gammaproteobacteria</taxon>
        <taxon>Vibrionales</taxon>
        <taxon>Vibrionaceae</taxon>
        <taxon>Vibrio</taxon>
    </lineage>
</organism>
<feature type="transmembrane region" description="Helical" evidence="1">
    <location>
        <begin position="91"/>
        <end position="110"/>
    </location>
</feature>
<reference evidence="2 7" key="1">
    <citation type="submission" date="2017-01" db="EMBL/GenBank/DDBJ databases">
        <title>Complete Genome Sequence of Vibrio vulnificus FORC_053.</title>
        <authorList>
            <consortium name="Food-borne Pathogen Omics Research Center"/>
            <person name="Chung H.Y."/>
            <person name="Na E.J."/>
            <person name="Song J.S."/>
            <person name="Kim H."/>
            <person name="Lee J.-H."/>
            <person name="Ryu S."/>
            <person name="Choi S.H."/>
        </authorList>
    </citation>
    <scope>NUCLEOTIDE SEQUENCE [LARGE SCALE GENOMIC DNA]</scope>
    <source>
        <strain evidence="2 7">FORC_053</strain>
    </source>
</reference>
<dbReference type="Proteomes" id="UP000237466">
    <property type="component" value="Unassembled WGS sequence"/>
</dbReference>
<protein>
    <recommendedName>
        <fullName evidence="8">Integral membrane protein</fullName>
    </recommendedName>
</protein>
<evidence type="ECO:0000313" key="5">
    <source>
        <dbReference type="EMBL" id="POB41984.1"/>
    </source>
</evidence>
<evidence type="ECO:0000313" key="4">
    <source>
        <dbReference type="EMBL" id="MBN8122282.1"/>
    </source>
</evidence>
<dbReference type="KEGG" id="vvl:VV93_v1c10580"/>
<reference evidence="3" key="4">
    <citation type="submission" date="2019-01" db="EMBL/GenBank/DDBJ databases">
        <authorList>
            <consortium name="NCBI Pathogen Detection Project"/>
        </authorList>
    </citation>
    <scope>NUCLEOTIDE SEQUENCE</scope>
    <source>
        <strain evidence="3">BCW_3452</strain>
    </source>
</reference>
<reference evidence="5 6" key="2">
    <citation type="journal article" date="2018" name="Front. Microbiol.">
        <title>Phylogeny of Vibrio vulnificus from the Analysis of the Core-Genome: Implications for Intra-Species Taxonomy.</title>
        <authorList>
            <person name="Roig F.J."/>
            <person name="Gonzalez-Candelas F."/>
            <person name="Sanjuan E."/>
            <person name="Fouz B."/>
            <person name="Feil E.J."/>
            <person name="Llorens C."/>
            <person name="Baker-Austin C."/>
            <person name="Oliver J.D."/>
            <person name="Danin-Poleg Y."/>
            <person name="Gibas C.J."/>
            <person name="Kashi Y."/>
            <person name="Gulig P.A."/>
            <person name="Morrison S.S."/>
            <person name="Amaro C."/>
        </authorList>
    </citation>
    <scope>NUCLEOTIDE SEQUENCE [LARGE SCALE GENOMIC DNA]</scope>
    <source>
        <strain evidence="5 6">CECT4608</strain>
    </source>
</reference>
<dbReference type="OrthoDB" id="5829628at2"/>
<keyword evidence="1" id="KW-0812">Transmembrane</keyword>
<dbReference type="OMA" id="SKLLCWT"/>
<evidence type="ECO:0000313" key="3">
    <source>
        <dbReference type="EMBL" id="HAS8542600.1"/>
    </source>
</evidence>
<feature type="transmembrane region" description="Helical" evidence="1">
    <location>
        <begin position="67"/>
        <end position="85"/>
    </location>
</feature>
<dbReference type="EMBL" id="JAFKOQ010000005">
    <property type="protein sequence ID" value="MBN8122282.1"/>
    <property type="molecule type" value="Genomic_DNA"/>
</dbReference>